<evidence type="ECO:0000313" key="3">
    <source>
        <dbReference type="Proteomes" id="UP000053257"/>
    </source>
</evidence>
<feature type="region of interest" description="Disordered" evidence="1">
    <location>
        <begin position="209"/>
        <end position="334"/>
    </location>
</feature>
<reference evidence="2 3" key="1">
    <citation type="journal article" date="2014" name="PLoS Genet.">
        <title>Analysis of the Phlebiopsis gigantea genome, transcriptome and secretome provides insight into its pioneer colonization strategies of wood.</title>
        <authorList>
            <person name="Hori C."/>
            <person name="Ishida T."/>
            <person name="Igarashi K."/>
            <person name="Samejima M."/>
            <person name="Suzuki H."/>
            <person name="Master E."/>
            <person name="Ferreira P."/>
            <person name="Ruiz-Duenas F.J."/>
            <person name="Held B."/>
            <person name="Canessa P."/>
            <person name="Larrondo L.F."/>
            <person name="Schmoll M."/>
            <person name="Druzhinina I.S."/>
            <person name="Kubicek C.P."/>
            <person name="Gaskell J.A."/>
            <person name="Kersten P."/>
            <person name="St John F."/>
            <person name="Glasner J."/>
            <person name="Sabat G."/>
            <person name="Splinter BonDurant S."/>
            <person name="Syed K."/>
            <person name="Yadav J."/>
            <person name="Mgbeahuruike A.C."/>
            <person name="Kovalchuk A."/>
            <person name="Asiegbu F.O."/>
            <person name="Lackner G."/>
            <person name="Hoffmeister D."/>
            <person name="Rencoret J."/>
            <person name="Gutierrez A."/>
            <person name="Sun H."/>
            <person name="Lindquist E."/>
            <person name="Barry K."/>
            <person name="Riley R."/>
            <person name="Grigoriev I.V."/>
            <person name="Henrissat B."/>
            <person name="Kues U."/>
            <person name="Berka R.M."/>
            <person name="Martinez A.T."/>
            <person name="Covert S.F."/>
            <person name="Blanchette R.A."/>
            <person name="Cullen D."/>
        </authorList>
    </citation>
    <scope>NUCLEOTIDE SEQUENCE [LARGE SCALE GENOMIC DNA]</scope>
    <source>
        <strain evidence="2 3">11061_1 CR5-6</strain>
    </source>
</reference>
<evidence type="ECO:0000256" key="1">
    <source>
        <dbReference type="SAM" id="MobiDB-lite"/>
    </source>
</evidence>
<dbReference type="OrthoDB" id="3256408at2759"/>
<proteinExistence type="predicted"/>
<dbReference type="Proteomes" id="UP000053257">
    <property type="component" value="Unassembled WGS sequence"/>
</dbReference>
<accession>A0A0C3S798</accession>
<dbReference type="AlphaFoldDB" id="A0A0C3S798"/>
<organism evidence="2 3">
    <name type="scientific">Phlebiopsis gigantea (strain 11061_1 CR5-6)</name>
    <name type="common">White-rot fungus</name>
    <name type="synonym">Peniophora gigantea</name>
    <dbReference type="NCBI Taxonomy" id="745531"/>
    <lineage>
        <taxon>Eukaryota</taxon>
        <taxon>Fungi</taxon>
        <taxon>Dikarya</taxon>
        <taxon>Basidiomycota</taxon>
        <taxon>Agaricomycotina</taxon>
        <taxon>Agaricomycetes</taxon>
        <taxon>Polyporales</taxon>
        <taxon>Phanerochaetaceae</taxon>
        <taxon>Phlebiopsis</taxon>
    </lineage>
</organism>
<evidence type="ECO:0000313" key="2">
    <source>
        <dbReference type="EMBL" id="KIP04585.1"/>
    </source>
</evidence>
<dbReference type="STRING" id="745531.A0A0C3S798"/>
<dbReference type="HOGENOM" id="CLU_444888_0_0_1"/>
<dbReference type="EMBL" id="KN840569">
    <property type="protein sequence ID" value="KIP04585.1"/>
    <property type="molecule type" value="Genomic_DNA"/>
</dbReference>
<name>A0A0C3S798_PHLG1</name>
<feature type="region of interest" description="Disordered" evidence="1">
    <location>
        <begin position="128"/>
        <end position="148"/>
    </location>
</feature>
<sequence length="614" mass="67438">MDTFHSITLRHNTRFAQEGSSVDCMSETLLSHDLQENAFLDPWYSHEEGYPSLGSPALFNHIGPIFVEEETQHAPQHPHSLGHDDLYLSSPLSGSPFKRPTNLPRLCDSPFMGSDLSARSPLSRILTGSHDACCRPQPPSPPLDTPELIQRTLPDTQTSEPLSPPLTSPVDLLDLPSLSSFDSPREDLLDFGPERRVLDNDGMLDPLFEDSTMDWSNGVDGERDYTQDLRTPPDCTKQRGNSLDSSQIHSYDFLAPRSLQPRRRSFTTPPDFASSSPQLDDLWDTPNQMDIDEDVDGPPHSPRSPSLSLHLSGFDDVDMSSIDPEAPSHLLSASPQPPPPLALFDEPSYTDGCDFVPSSPHSPHMQLLPSDEDDALLMMGLVSEPAAATVTAAAAAGTATIAPALLGLPLAADVGVGGLGLDVDAGLDRSPSPSDYEVQLLEGYGDAAASELPEDEFRQLRVQYEDLRHLEAALKEREGVLERRVKDISVLLKPERASEDAAVMRARRQEYRAATELRAETRRARKEEKHRLRELGALLDLKLDTRVFHGKGSLRSVAHLVADMVFKRHDRSRSLANRKTAAAPQTSSCFLSSPLRSSISFEDLASGEDPDDSM</sequence>
<protein>
    <submittedName>
        <fullName evidence="2">Uncharacterized protein</fullName>
    </submittedName>
</protein>
<keyword evidence="3" id="KW-1185">Reference proteome</keyword>
<gene>
    <name evidence="2" type="ORF">PHLGIDRAFT_129404</name>
</gene>
<feature type="compositionally biased region" description="Low complexity" evidence="1">
    <location>
        <begin position="303"/>
        <end position="312"/>
    </location>
</feature>
<feature type="compositionally biased region" description="Polar residues" evidence="1">
    <location>
        <begin position="238"/>
        <end position="249"/>
    </location>
</feature>